<protein>
    <submittedName>
        <fullName evidence="3">Alpha/beta hydrolase fold</fullName>
    </submittedName>
</protein>
<dbReference type="OrthoDB" id="9794725at2"/>
<gene>
    <name evidence="3" type="ORF">ERS852540_01369</name>
</gene>
<organism evidence="3 4">
    <name type="scientific">[Eubacterium] siraeum</name>
    <dbReference type="NCBI Taxonomy" id="39492"/>
    <lineage>
        <taxon>Bacteria</taxon>
        <taxon>Bacillati</taxon>
        <taxon>Bacillota</taxon>
        <taxon>Clostridia</taxon>
        <taxon>Eubacteriales</taxon>
        <taxon>Oscillospiraceae</taxon>
        <taxon>Oscillospiraceae incertae sedis</taxon>
    </lineage>
</organism>
<sequence>MTIKTYFLSEDKTVYLKAYMLDNVEGLPFCEKRPGILILPGGGYEFCSAREGEPVAMHYLAEGYNAFVLIYSCNARHPAPLLNASYAILKLRQRCEEFGIDPNKLAVWGASAGGHLAACTATMWQDPSIYKALGCKPEDIRPDAAILSYPVISGTTNPHKGSFDVLLGKDATRDELSKLSIENRVTPKTPPIFLWCTANDDCVPAQNSLVMAKACVSNKVPVELHMFDCGPHGLSTCDKVTGWNEAFYLDNCKQWIKMSVDFLAKYLGV</sequence>
<accession>A0A174ZI32</accession>
<evidence type="ECO:0000313" key="4">
    <source>
        <dbReference type="Proteomes" id="UP000095662"/>
    </source>
</evidence>
<dbReference type="PANTHER" id="PTHR48081:SF6">
    <property type="entry name" value="PEPTIDASE S9 PROLYL OLIGOPEPTIDASE CATALYTIC DOMAIN-CONTAINING PROTEIN"/>
    <property type="match status" value="1"/>
</dbReference>
<dbReference type="Gene3D" id="3.40.50.1820">
    <property type="entry name" value="alpha/beta hydrolase"/>
    <property type="match status" value="1"/>
</dbReference>
<dbReference type="STRING" id="39492.ERS852540_01369"/>
<feature type="domain" description="BD-FAE-like" evidence="2">
    <location>
        <begin position="34"/>
        <end position="213"/>
    </location>
</feature>
<evidence type="ECO:0000256" key="1">
    <source>
        <dbReference type="ARBA" id="ARBA00022801"/>
    </source>
</evidence>
<dbReference type="InterPro" id="IPR029058">
    <property type="entry name" value="AB_hydrolase_fold"/>
</dbReference>
<dbReference type="PANTHER" id="PTHR48081">
    <property type="entry name" value="AB HYDROLASE SUPERFAMILY PROTEIN C4A8.06C"/>
    <property type="match status" value="1"/>
</dbReference>
<keyword evidence="1 3" id="KW-0378">Hydrolase</keyword>
<name>A0A174ZI32_9FIRM</name>
<evidence type="ECO:0000313" key="3">
    <source>
        <dbReference type="EMBL" id="CUQ86804.1"/>
    </source>
</evidence>
<dbReference type="EMBL" id="CZBY01000010">
    <property type="protein sequence ID" value="CUQ86804.1"/>
    <property type="molecule type" value="Genomic_DNA"/>
</dbReference>
<proteinExistence type="predicted"/>
<evidence type="ECO:0000259" key="2">
    <source>
        <dbReference type="Pfam" id="PF20434"/>
    </source>
</evidence>
<dbReference type="Pfam" id="PF20434">
    <property type="entry name" value="BD-FAE"/>
    <property type="match status" value="1"/>
</dbReference>
<dbReference type="GO" id="GO:0016787">
    <property type="term" value="F:hydrolase activity"/>
    <property type="evidence" value="ECO:0007669"/>
    <property type="project" value="UniProtKB-KW"/>
</dbReference>
<dbReference type="SUPFAM" id="SSF53474">
    <property type="entry name" value="alpha/beta-Hydrolases"/>
    <property type="match status" value="1"/>
</dbReference>
<dbReference type="AlphaFoldDB" id="A0A174ZI32"/>
<reference evidence="3 4" key="1">
    <citation type="submission" date="2015-09" db="EMBL/GenBank/DDBJ databases">
        <authorList>
            <consortium name="Pathogen Informatics"/>
        </authorList>
    </citation>
    <scope>NUCLEOTIDE SEQUENCE [LARGE SCALE GENOMIC DNA]</scope>
    <source>
        <strain evidence="3 4">2789STDY5834928</strain>
    </source>
</reference>
<dbReference type="InterPro" id="IPR049492">
    <property type="entry name" value="BD-FAE-like_dom"/>
</dbReference>
<dbReference type="Proteomes" id="UP000095662">
    <property type="component" value="Unassembled WGS sequence"/>
</dbReference>
<dbReference type="InterPro" id="IPR050300">
    <property type="entry name" value="GDXG_lipolytic_enzyme"/>
</dbReference>